<dbReference type="eggNOG" id="ENOG502RTXN">
    <property type="taxonomic scope" value="Eukaryota"/>
</dbReference>
<dbReference type="GO" id="GO:0004984">
    <property type="term" value="F:olfactory receptor activity"/>
    <property type="evidence" value="ECO:0007669"/>
    <property type="project" value="InterPro"/>
</dbReference>
<evidence type="ECO:0000256" key="11">
    <source>
        <dbReference type="SAM" id="Phobius"/>
    </source>
</evidence>
<dbReference type="PANTHER" id="PTHR26453">
    <property type="entry name" value="OLFACTORY RECEPTOR"/>
    <property type="match status" value="1"/>
</dbReference>
<evidence type="ECO:0000313" key="13">
    <source>
        <dbReference type="EMBL" id="EHB14566.1"/>
    </source>
</evidence>
<name>G5BZ55_HETGA</name>
<evidence type="ECO:0000256" key="3">
    <source>
        <dbReference type="ARBA" id="ARBA00022606"/>
    </source>
</evidence>
<evidence type="ECO:0000256" key="5">
    <source>
        <dbReference type="ARBA" id="ARBA00022725"/>
    </source>
</evidence>
<keyword evidence="3" id="KW-0716">Sensory transduction</keyword>
<dbReference type="GO" id="GO:0005886">
    <property type="term" value="C:plasma membrane"/>
    <property type="evidence" value="ECO:0007669"/>
    <property type="project" value="UniProtKB-SubCell"/>
</dbReference>
<dbReference type="SUPFAM" id="SSF81321">
    <property type="entry name" value="Family A G protein-coupled receptor-like"/>
    <property type="match status" value="3"/>
</dbReference>
<dbReference type="AlphaFoldDB" id="G5BZ55"/>
<evidence type="ECO:0000256" key="6">
    <source>
        <dbReference type="ARBA" id="ARBA00022989"/>
    </source>
</evidence>
<dbReference type="InterPro" id="IPR000276">
    <property type="entry name" value="GPCR_Rhodpsn"/>
</dbReference>
<feature type="transmembrane region" description="Helical" evidence="11">
    <location>
        <begin position="398"/>
        <end position="423"/>
    </location>
</feature>
<dbReference type="Proteomes" id="UP000006813">
    <property type="component" value="Unassembled WGS sequence"/>
</dbReference>
<keyword evidence="6 11" id="KW-1133">Transmembrane helix</keyword>
<dbReference type="STRING" id="10181.G5BZ55"/>
<evidence type="ECO:0000256" key="10">
    <source>
        <dbReference type="ARBA" id="ARBA00023224"/>
    </source>
</evidence>
<dbReference type="FunFam" id="1.20.1070.10:FF:000005">
    <property type="entry name" value="Olfactory receptor"/>
    <property type="match status" value="1"/>
</dbReference>
<evidence type="ECO:0000256" key="7">
    <source>
        <dbReference type="ARBA" id="ARBA00023040"/>
    </source>
</evidence>
<keyword evidence="9 13" id="KW-0675">Receptor</keyword>
<keyword evidence="2" id="KW-1003">Cell membrane</keyword>
<keyword evidence="10" id="KW-0807">Transducer</keyword>
<dbReference type="InterPro" id="IPR000725">
    <property type="entry name" value="Olfact_rcpt"/>
</dbReference>
<dbReference type="PRINTS" id="PR00245">
    <property type="entry name" value="OLFACTORYR"/>
</dbReference>
<comment type="subcellular location">
    <subcellularLocation>
        <location evidence="1">Cell membrane</location>
        <topology evidence="1">Multi-pass membrane protein</topology>
    </subcellularLocation>
</comment>
<feature type="domain" description="G-protein coupled receptors family 1 profile" evidence="12">
    <location>
        <begin position="263"/>
        <end position="490"/>
    </location>
</feature>
<keyword evidence="7" id="KW-0297">G-protein coupled receptor</keyword>
<organism evidence="13 14">
    <name type="scientific">Heterocephalus glaber</name>
    <name type="common">Naked mole rat</name>
    <dbReference type="NCBI Taxonomy" id="10181"/>
    <lineage>
        <taxon>Eukaryota</taxon>
        <taxon>Metazoa</taxon>
        <taxon>Chordata</taxon>
        <taxon>Craniata</taxon>
        <taxon>Vertebrata</taxon>
        <taxon>Euteleostomi</taxon>
        <taxon>Mammalia</taxon>
        <taxon>Eutheria</taxon>
        <taxon>Euarchontoglires</taxon>
        <taxon>Glires</taxon>
        <taxon>Rodentia</taxon>
        <taxon>Hystricomorpha</taxon>
        <taxon>Bathyergidae</taxon>
        <taxon>Heterocephalus</taxon>
    </lineage>
</organism>
<feature type="transmembrane region" description="Helical" evidence="11">
    <location>
        <begin position="201"/>
        <end position="219"/>
    </location>
</feature>
<evidence type="ECO:0000256" key="2">
    <source>
        <dbReference type="ARBA" id="ARBA00022475"/>
    </source>
</evidence>
<dbReference type="InterPro" id="IPR017452">
    <property type="entry name" value="GPCR_Rhodpsn_7TM"/>
</dbReference>
<dbReference type="PRINTS" id="PR00237">
    <property type="entry name" value="GPCRRHODOPSN"/>
</dbReference>
<dbReference type="PROSITE" id="PS50262">
    <property type="entry name" value="G_PROTEIN_RECEP_F1_2"/>
    <property type="match status" value="2"/>
</dbReference>
<feature type="transmembrane region" description="Helical" evidence="11">
    <location>
        <begin position="352"/>
        <end position="378"/>
    </location>
</feature>
<dbReference type="Gene3D" id="1.20.1070.10">
    <property type="entry name" value="Rhodopsin 7-helix transmembrane proteins"/>
    <property type="match status" value="2"/>
</dbReference>
<dbReference type="EMBL" id="JH172524">
    <property type="protein sequence ID" value="EHB14566.1"/>
    <property type="molecule type" value="Genomic_DNA"/>
</dbReference>
<dbReference type="InParanoid" id="G5BZ55"/>
<sequence>MSLSNTFVLLGFSEFLWLERPLFGVVLVSYLLSLVGNSSIILLSLVDPRLQTCMYFFLDNLSLLDITCTIVPLLLANLLGPDKSITSSRCITQVFVFCWIIASECALLAVMAIDGYVAVCQPLYYTLIMHACVCVKMAAVCWSSGLMNLLLQTTLTLKLPPCANNTLDHFFCEVPHLIKLACGDTTANELAISLMTIPYKMMSSLLLVISYTFIAGAILKPPSVEGREKLLVNLWGTDNTIAAWGCITQLCAYTWKGCPECILLAMMAIDFYVAICWPHQHTAILHPWVCVQMVTASWSSGLANVLLQATFPLQLPLCGLHTLDHFFCEAPVLIKVACGDTSANELDLALGFIPFLVVAPLLAFITYTLIGMVVLKCFSAEGGHKVLSTCSSHLLETLMYVCFMLMLLLPISIIAVSYMHILLTMHSMTLVDGWCQAWATCSSHVLVVSIFYGAVFYTNVLPHSYHTPEQDEVVSAFYTIFTNLLNLLIYGQRNRDVATVLRWARGRCASLQTVRVGLDPGEVRVATAAG</sequence>
<evidence type="ECO:0000259" key="12">
    <source>
        <dbReference type="PROSITE" id="PS50262"/>
    </source>
</evidence>
<feature type="transmembrane region" description="Helical" evidence="11">
    <location>
        <begin position="475"/>
        <end position="492"/>
    </location>
</feature>
<accession>G5BZ55</accession>
<keyword evidence="5" id="KW-0552">Olfaction</keyword>
<protein>
    <submittedName>
        <fullName evidence="13">Olfactory receptor 15</fullName>
    </submittedName>
</protein>
<keyword evidence="8 11" id="KW-0472">Membrane</keyword>
<feature type="transmembrane region" description="Helical" evidence="11">
    <location>
        <begin position="57"/>
        <end position="79"/>
    </location>
</feature>
<reference evidence="13 14" key="1">
    <citation type="journal article" date="2011" name="Nature">
        <title>Genome sequencing reveals insights into physiology and longevity of the naked mole rat.</title>
        <authorList>
            <person name="Kim E.B."/>
            <person name="Fang X."/>
            <person name="Fushan A.A."/>
            <person name="Huang Z."/>
            <person name="Lobanov A.V."/>
            <person name="Han L."/>
            <person name="Marino S.M."/>
            <person name="Sun X."/>
            <person name="Turanov A.A."/>
            <person name="Yang P."/>
            <person name="Yim S.H."/>
            <person name="Zhao X."/>
            <person name="Kasaikina M.V."/>
            <person name="Stoletzki N."/>
            <person name="Peng C."/>
            <person name="Polak P."/>
            <person name="Xiong Z."/>
            <person name="Kiezun A."/>
            <person name="Zhu Y."/>
            <person name="Chen Y."/>
            <person name="Kryukov G.V."/>
            <person name="Zhang Q."/>
            <person name="Peshkin L."/>
            <person name="Yang L."/>
            <person name="Bronson R.T."/>
            <person name="Buffenstein R."/>
            <person name="Wang B."/>
            <person name="Han C."/>
            <person name="Li Q."/>
            <person name="Chen L."/>
            <person name="Zhao W."/>
            <person name="Sunyaev S.R."/>
            <person name="Park T.J."/>
            <person name="Zhang G."/>
            <person name="Wang J."/>
            <person name="Gladyshev V.N."/>
        </authorList>
    </citation>
    <scope>NUCLEOTIDE SEQUENCE [LARGE SCALE GENOMIC DNA]</scope>
</reference>
<evidence type="ECO:0000256" key="4">
    <source>
        <dbReference type="ARBA" id="ARBA00022692"/>
    </source>
</evidence>
<evidence type="ECO:0000256" key="9">
    <source>
        <dbReference type="ARBA" id="ARBA00023170"/>
    </source>
</evidence>
<gene>
    <name evidence="13" type="ORF">GW7_02834</name>
</gene>
<dbReference type="Pfam" id="PF13853">
    <property type="entry name" value="7tm_4"/>
    <property type="match status" value="3"/>
</dbReference>
<evidence type="ECO:0000256" key="1">
    <source>
        <dbReference type="ARBA" id="ARBA00004651"/>
    </source>
</evidence>
<evidence type="ECO:0000256" key="8">
    <source>
        <dbReference type="ARBA" id="ARBA00023136"/>
    </source>
</evidence>
<proteinExistence type="predicted"/>
<feature type="transmembrane region" description="Helical" evidence="11">
    <location>
        <begin position="435"/>
        <end position="455"/>
    </location>
</feature>
<feature type="transmembrane region" description="Helical" evidence="11">
    <location>
        <begin position="91"/>
        <end position="111"/>
    </location>
</feature>
<evidence type="ECO:0000313" key="14">
    <source>
        <dbReference type="Proteomes" id="UP000006813"/>
    </source>
</evidence>
<keyword evidence="4 11" id="KW-0812">Transmembrane</keyword>
<feature type="domain" description="G-protein coupled receptors family 1 profile" evidence="12">
    <location>
        <begin position="36"/>
        <end position="234"/>
    </location>
</feature>
<feature type="transmembrane region" description="Helical" evidence="11">
    <location>
        <begin position="22"/>
        <end position="45"/>
    </location>
</feature>
<dbReference type="GO" id="GO:0004930">
    <property type="term" value="F:G protein-coupled receptor activity"/>
    <property type="evidence" value="ECO:0007669"/>
    <property type="project" value="UniProtKB-KW"/>
</dbReference>
<feature type="transmembrane region" description="Helical" evidence="11">
    <location>
        <begin position="123"/>
        <end position="151"/>
    </location>
</feature>